<keyword evidence="2" id="KW-0479">Metal-binding</keyword>
<evidence type="ECO:0000256" key="4">
    <source>
        <dbReference type="ARBA" id="ARBA00023014"/>
    </source>
</evidence>
<sequence>MKLSYATAVKLGLKNGKINFEMPTAYIMIGEKCIYNCAFCSQAREATTPKDHLSRVTWPTFELSQIKEKLKNNSFKRICLQVVSSKGYEIELKEALEFFKDIKIPISISIRPKNIEEVKELFNKYNVDKVGISIDAVNENLFNKIRNGNYQRQMSILRDCANIFLHKITTHVIVGLGETDKDIVKFMLEMKRLNVTTSLFAFTPIQGTPLENLSRPSLERYRSIQYVREIINNYEVDITKFDFNPDDSLKSMPNLYIDKEEAKKTSGCPWCTRPYYNDTPKKVYNIPEVRKI</sequence>
<dbReference type="InterPro" id="IPR013785">
    <property type="entry name" value="Aldolase_TIM"/>
</dbReference>
<accession>A0A7G1GBB3</accession>
<dbReference type="KEGG" id="ocy:OSSY52_17930"/>
<dbReference type="PANTHER" id="PTHR43726:SF1">
    <property type="entry name" value="BIOTIN SYNTHASE"/>
    <property type="match status" value="1"/>
</dbReference>
<gene>
    <name evidence="6" type="ORF">OSSY52_17930</name>
</gene>
<dbReference type="InterPro" id="IPR058240">
    <property type="entry name" value="rSAM_sf"/>
</dbReference>
<evidence type="ECO:0000256" key="2">
    <source>
        <dbReference type="ARBA" id="ARBA00022723"/>
    </source>
</evidence>
<evidence type="ECO:0000313" key="6">
    <source>
        <dbReference type="EMBL" id="BBE31652.1"/>
    </source>
</evidence>
<dbReference type="SMART" id="SM00729">
    <property type="entry name" value="Elp3"/>
    <property type="match status" value="1"/>
</dbReference>
<dbReference type="InterPro" id="IPR007197">
    <property type="entry name" value="rSAM"/>
</dbReference>
<dbReference type="Pfam" id="PF04055">
    <property type="entry name" value="Radical_SAM"/>
    <property type="match status" value="1"/>
</dbReference>
<reference evidence="6 7" key="1">
    <citation type="submission" date="2018-06" db="EMBL/GenBank/DDBJ databases">
        <title>Genome sequencing of Oceanotoga sp. sy52.</title>
        <authorList>
            <person name="Mori K."/>
        </authorList>
    </citation>
    <scope>NUCLEOTIDE SEQUENCE [LARGE SCALE GENOMIC DNA]</scope>
    <source>
        <strain evidence="7">sy52</strain>
    </source>
</reference>
<dbReference type="SUPFAM" id="SSF102114">
    <property type="entry name" value="Radical SAM enzymes"/>
    <property type="match status" value="1"/>
</dbReference>
<keyword evidence="7" id="KW-1185">Reference proteome</keyword>
<dbReference type="SFLD" id="SFLDS00029">
    <property type="entry name" value="Radical_SAM"/>
    <property type="match status" value="1"/>
</dbReference>
<dbReference type="GO" id="GO:0046872">
    <property type="term" value="F:metal ion binding"/>
    <property type="evidence" value="ECO:0007669"/>
    <property type="project" value="UniProtKB-KW"/>
</dbReference>
<evidence type="ECO:0000256" key="1">
    <source>
        <dbReference type="ARBA" id="ARBA00022691"/>
    </source>
</evidence>
<dbReference type="CDD" id="cd01335">
    <property type="entry name" value="Radical_SAM"/>
    <property type="match status" value="1"/>
</dbReference>
<keyword evidence="3" id="KW-0408">Iron</keyword>
<dbReference type="RefSeq" id="WP_190614331.1">
    <property type="nucleotide sequence ID" value="NZ_AP018712.1"/>
</dbReference>
<dbReference type="PANTHER" id="PTHR43726">
    <property type="entry name" value="3-METHYLORNITHINE SYNTHASE"/>
    <property type="match status" value="1"/>
</dbReference>
<dbReference type="Gene3D" id="3.20.20.70">
    <property type="entry name" value="Aldolase class I"/>
    <property type="match status" value="1"/>
</dbReference>
<dbReference type="InterPro" id="IPR006638">
    <property type="entry name" value="Elp3/MiaA/NifB-like_rSAM"/>
</dbReference>
<evidence type="ECO:0000313" key="7">
    <source>
        <dbReference type="Proteomes" id="UP000516361"/>
    </source>
</evidence>
<dbReference type="InParanoid" id="A0A7G1GBB3"/>
<evidence type="ECO:0000259" key="5">
    <source>
        <dbReference type="PROSITE" id="PS51918"/>
    </source>
</evidence>
<evidence type="ECO:0000256" key="3">
    <source>
        <dbReference type="ARBA" id="ARBA00023004"/>
    </source>
</evidence>
<dbReference type="EMBL" id="AP018712">
    <property type="protein sequence ID" value="BBE31652.1"/>
    <property type="molecule type" value="Genomic_DNA"/>
</dbReference>
<dbReference type="AlphaFoldDB" id="A0A7G1GBB3"/>
<dbReference type="InterPro" id="IPR034422">
    <property type="entry name" value="HydE/PylB-like"/>
</dbReference>
<feature type="domain" description="Radical SAM core" evidence="5">
    <location>
        <begin position="19"/>
        <end position="242"/>
    </location>
</feature>
<proteinExistence type="predicted"/>
<dbReference type="Proteomes" id="UP000516361">
    <property type="component" value="Chromosome"/>
</dbReference>
<protein>
    <submittedName>
        <fullName evidence="6">Radical SAM protein</fullName>
    </submittedName>
</protein>
<dbReference type="GO" id="GO:0016740">
    <property type="term" value="F:transferase activity"/>
    <property type="evidence" value="ECO:0007669"/>
    <property type="project" value="TreeGrafter"/>
</dbReference>
<organism evidence="6 7">
    <name type="scientific">Tepiditoga spiralis</name>
    <dbReference type="NCBI Taxonomy" id="2108365"/>
    <lineage>
        <taxon>Bacteria</taxon>
        <taxon>Thermotogati</taxon>
        <taxon>Thermotogota</taxon>
        <taxon>Thermotogae</taxon>
        <taxon>Petrotogales</taxon>
        <taxon>Petrotogaceae</taxon>
        <taxon>Tepiditoga</taxon>
    </lineage>
</organism>
<dbReference type="SFLD" id="SFLDG01098">
    <property type="entry name" value="Uncharacterised_Radical_SAM_Su"/>
    <property type="match status" value="1"/>
</dbReference>
<name>A0A7G1GBB3_9BACT</name>
<keyword evidence="1" id="KW-0949">S-adenosyl-L-methionine</keyword>
<dbReference type="PROSITE" id="PS51918">
    <property type="entry name" value="RADICAL_SAM"/>
    <property type="match status" value="1"/>
</dbReference>
<keyword evidence="4" id="KW-0411">Iron-sulfur</keyword>
<dbReference type="GO" id="GO:0051536">
    <property type="term" value="F:iron-sulfur cluster binding"/>
    <property type="evidence" value="ECO:0007669"/>
    <property type="project" value="UniProtKB-KW"/>
</dbReference>